<evidence type="ECO:0000313" key="2">
    <source>
        <dbReference type="Proteomes" id="UP000184082"/>
    </source>
</evidence>
<reference evidence="1 2" key="1">
    <citation type="submission" date="2016-11" db="EMBL/GenBank/DDBJ databases">
        <authorList>
            <person name="Jaros S."/>
            <person name="Januszkiewicz K."/>
            <person name="Wedrychowicz H."/>
        </authorList>
    </citation>
    <scope>NUCLEOTIDE SEQUENCE [LARGE SCALE GENOMIC DNA]</scope>
    <source>
        <strain evidence="1 2">DSM 14501</strain>
    </source>
</reference>
<evidence type="ECO:0008006" key="3">
    <source>
        <dbReference type="Google" id="ProtNLM"/>
    </source>
</evidence>
<organism evidence="1 2">
    <name type="scientific">Caminicella sporogenes DSM 14501</name>
    <dbReference type="NCBI Taxonomy" id="1121266"/>
    <lineage>
        <taxon>Bacteria</taxon>
        <taxon>Bacillati</taxon>
        <taxon>Bacillota</taxon>
        <taxon>Clostridia</taxon>
        <taxon>Peptostreptococcales</taxon>
        <taxon>Caminicellaceae</taxon>
        <taxon>Caminicella</taxon>
    </lineage>
</organism>
<sequence length="104" mass="12138">MEKGERENIDKLLREISEMEVDGMISNLGRKLEEEFKYRERKGREEGLIKGRIEGKREGIKEGKYEVVKNLIKMGVDLRIVAQGAGISYEEVMKIKEEVEKEKH</sequence>
<dbReference type="EMBL" id="FRAJ01000021">
    <property type="protein sequence ID" value="SHK49183.1"/>
    <property type="molecule type" value="Genomic_DNA"/>
</dbReference>
<name>A0A1M6SWW3_9FIRM</name>
<proteinExistence type="predicted"/>
<dbReference type="STRING" id="1121266.SAMN02745883_02175"/>
<evidence type="ECO:0000313" key="1">
    <source>
        <dbReference type="EMBL" id="SHK49183.1"/>
    </source>
</evidence>
<dbReference type="Proteomes" id="UP000184082">
    <property type="component" value="Unassembled WGS sequence"/>
</dbReference>
<keyword evidence="2" id="KW-1185">Reference proteome</keyword>
<gene>
    <name evidence="1" type="ORF">SAMN02745883_02175</name>
</gene>
<protein>
    <recommendedName>
        <fullName evidence="3">Transposase</fullName>
    </recommendedName>
</protein>
<accession>A0A1M6SWW3</accession>
<dbReference type="AlphaFoldDB" id="A0A1M6SWW3"/>
<dbReference type="RefSeq" id="WP_072968442.1">
    <property type="nucleotide sequence ID" value="NZ_FRAJ01000021.1"/>
</dbReference>